<accession>A0A0H2SFU9</accession>
<reference evidence="1 2" key="1">
    <citation type="submission" date="2015-04" db="EMBL/GenBank/DDBJ databases">
        <title>Complete genome sequence of Schizopora paradoxa KUC8140, a cosmopolitan wood degrader in East Asia.</title>
        <authorList>
            <consortium name="DOE Joint Genome Institute"/>
            <person name="Min B."/>
            <person name="Park H."/>
            <person name="Jang Y."/>
            <person name="Kim J.-J."/>
            <person name="Kim K.H."/>
            <person name="Pangilinan J."/>
            <person name="Lipzen A."/>
            <person name="Riley R."/>
            <person name="Grigoriev I.V."/>
            <person name="Spatafora J.W."/>
            <person name="Choi I.-G."/>
        </authorList>
    </citation>
    <scope>NUCLEOTIDE SEQUENCE [LARGE SCALE GENOMIC DNA]</scope>
    <source>
        <strain evidence="1 2">KUC8140</strain>
    </source>
</reference>
<dbReference type="EMBL" id="KQ085923">
    <property type="protein sequence ID" value="KLO15921.1"/>
    <property type="molecule type" value="Genomic_DNA"/>
</dbReference>
<gene>
    <name evidence="1" type="ORF">SCHPADRAFT_242793</name>
</gene>
<organism evidence="1 2">
    <name type="scientific">Schizopora paradoxa</name>
    <dbReference type="NCBI Taxonomy" id="27342"/>
    <lineage>
        <taxon>Eukaryota</taxon>
        <taxon>Fungi</taxon>
        <taxon>Dikarya</taxon>
        <taxon>Basidiomycota</taxon>
        <taxon>Agaricomycotina</taxon>
        <taxon>Agaricomycetes</taxon>
        <taxon>Hymenochaetales</taxon>
        <taxon>Schizoporaceae</taxon>
        <taxon>Schizopora</taxon>
    </lineage>
</organism>
<evidence type="ECO:0000313" key="1">
    <source>
        <dbReference type="EMBL" id="KLO15921.1"/>
    </source>
</evidence>
<dbReference type="Proteomes" id="UP000053477">
    <property type="component" value="Unassembled WGS sequence"/>
</dbReference>
<name>A0A0H2SFU9_9AGAM</name>
<sequence length="180" mass="20682">MPKASFHLDYYNPLRATRATLTSVKYLRLDGRNLQLIKPIISPIIKDSERKHEKNQLPMEMARSVLRAVVLHKSKTGKRIQPSFFGIFTEKKKEEKNWGRTLFLSKAMPCRCYLSTCPTPVAGSINFVSYQKPEDNGTKAKRRRYLDLAKMTTEVDPISCCEFYDYGCKLSSPNPKVTKV</sequence>
<keyword evidence="2" id="KW-1185">Reference proteome</keyword>
<dbReference type="AlphaFoldDB" id="A0A0H2SFU9"/>
<evidence type="ECO:0000313" key="2">
    <source>
        <dbReference type="Proteomes" id="UP000053477"/>
    </source>
</evidence>
<proteinExistence type="predicted"/>
<protein>
    <submittedName>
        <fullName evidence="1">Uncharacterized protein</fullName>
    </submittedName>
</protein>
<dbReference type="InParanoid" id="A0A0H2SFU9"/>